<reference evidence="1" key="1">
    <citation type="submission" date="2020-05" db="UniProtKB">
        <authorList>
            <consortium name="EnsemblMetazoa"/>
        </authorList>
    </citation>
    <scope>IDENTIFICATION</scope>
    <source>
        <strain evidence="1">TTRI</strain>
    </source>
</reference>
<dbReference type="Proteomes" id="UP000078200">
    <property type="component" value="Unassembled WGS sequence"/>
</dbReference>
<dbReference type="AlphaFoldDB" id="A0A1A9V7B2"/>
<keyword evidence="2" id="KW-1185">Reference proteome</keyword>
<proteinExistence type="predicted"/>
<dbReference type="EnsemblMetazoa" id="GAUT028224-RA">
    <property type="protein sequence ID" value="GAUT028224-PA"/>
    <property type="gene ID" value="GAUT028224"/>
</dbReference>
<dbReference type="VEuPathDB" id="VectorBase:GAUT028224"/>
<name>A0A1A9V7B2_GLOAU</name>
<sequence>MVAKMPMKHVVSASATEISLATSLGSSYAPPLMSEESLAVLAELPNALPIIQIDPPSDVPSNECSSCVGSIDDVGTFCIEIQTELKERTPLRTKNFQLTDKIAITSAHMNTICQIN</sequence>
<organism evidence="1 2">
    <name type="scientific">Glossina austeni</name>
    <name type="common">Savannah tsetse fly</name>
    <dbReference type="NCBI Taxonomy" id="7395"/>
    <lineage>
        <taxon>Eukaryota</taxon>
        <taxon>Metazoa</taxon>
        <taxon>Ecdysozoa</taxon>
        <taxon>Arthropoda</taxon>
        <taxon>Hexapoda</taxon>
        <taxon>Insecta</taxon>
        <taxon>Pterygota</taxon>
        <taxon>Neoptera</taxon>
        <taxon>Endopterygota</taxon>
        <taxon>Diptera</taxon>
        <taxon>Brachycera</taxon>
        <taxon>Muscomorpha</taxon>
        <taxon>Hippoboscoidea</taxon>
        <taxon>Glossinidae</taxon>
        <taxon>Glossina</taxon>
    </lineage>
</organism>
<protein>
    <submittedName>
        <fullName evidence="1">Uncharacterized protein</fullName>
    </submittedName>
</protein>
<evidence type="ECO:0000313" key="2">
    <source>
        <dbReference type="Proteomes" id="UP000078200"/>
    </source>
</evidence>
<accession>A0A1A9V7B2</accession>
<evidence type="ECO:0000313" key="1">
    <source>
        <dbReference type="EnsemblMetazoa" id="GAUT028224-PA"/>
    </source>
</evidence>